<keyword evidence="4" id="KW-1185">Reference proteome</keyword>
<evidence type="ECO:0000256" key="2">
    <source>
        <dbReference type="SAM" id="Phobius"/>
    </source>
</evidence>
<comment type="caution">
    <text evidence="3">The sequence shown here is derived from an EMBL/GenBank/DDBJ whole genome shotgun (WGS) entry which is preliminary data.</text>
</comment>
<dbReference type="PANTHER" id="PTHR37544:SF3">
    <property type="entry name" value="SPRAY"/>
    <property type="match status" value="1"/>
</dbReference>
<feature type="transmembrane region" description="Helical" evidence="2">
    <location>
        <begin position="89"/>
        <end position="109"/>
    </location>
</feature>
<keyword evidence="2" id="KW-1133">Transmembrane helix</keyword>
<dbReference type="EMBL" id="JAFJYH010000136">
    <property type="protein sequence ID" value="KAG4418143.1"/>
    <property type="molecule type" value="Genomic_DNA"/>
</dbReference>
<feature type="transmembrane region" description="Helical" evidence="2">
    <location>
        <begin position="1114"/>
        <end position="1135"/>
    </location>
</feature>
<protein>
    <submittedName>
        <fullName evidence="3">Uncharacterized protein</fullName>
    </submittedName>
</protein>
<feature type="transmembrane region" description="Helical" evidence="2">
    <location>
        <begin position="492"/>
        <end position="513"/>
    </location>
</feature>
<dbReference type="PANTHER" id="PTHR37544">
    <property type="entry name" value="SPRAY-RELATED"/>
    <property type="match status" value="1"/>
</dbReference>
<name>A0A8H7TG09_9HELO</name>
<reference evidence="3" key="1">
    <citation type="submission" date="2021-02" db="EMBL/GenBank/DDBJ databases">
        <title>Genome sequence Cadophora malorum strain M34.</title>
        <authorList>
            <person name="Stefanovic E."/>
            <person name="Vu D."/>
            <person name="Scully C."/>
            <person name="Dijksterhuis J."/>
            <person name="Roader J."/>
            <person name="Houbraken J."/>
        </authorList>
    </citation>
    <scope>NUCLEOTIDE SEQUENCE</scope>
    <source>
        <strain evidence="3">M34</strain>
    </source>
</reference>
<dbReference type="Pfam" id="PF11915">
    <property type="entry name" value="DUF3433"/>
    <property type="match status" value="1"/>
</dbReference>
<dbReference type="OrthoDB" id="3248909at2759"/>
<feature type="transmembrane region" description="Helical" evidence="2">
    <location>
        <begin position="137"/>
        <end position="157"/>
    </location>
</feature>
<gene>
    <name evidence="3" type="ORF">IFR04_008736</name>
</gene>
<feature type="transmembrane region" description="Helical" evidence="2">
    <location>
        <begin position="719"/>
        <end position="742"/>
    </location>
</feature>
<evidence type="ECO:0000313" key="4">
    <source>
        <dbReference type="Proteomes" id="UP000664132"/>
    </source>
</evidence>
<dbReference type="AlphaFoldDB" id="A0A8H7TG09"/>
<dbReference type="InterPro" id="IPR021840">
    <property type="entry name" value="DUF3433"/>
</dbReference>
<feature type="region of interest" description="Disordered" evidence="1">
    <location>
        <begin position="28"/>
        <end position="51"/>
    </location>
</feature>
<keyword evidence="2" id="KW-0472">Membrane</keyword>
<organism evidence="3 4">
    <name type="scientific">Cadophora malorum</name>
    <dbReference type="NCBI Taxonomy" id="108018"/>
    <lineage>
        <taxon>Eukaryota</taxon>
        <taxon>Fungi</taxon>
        <taxon>Dikarya</taxon>
        <taxon>Ascomycota</taxon>
        <taxon>Pezizomycotina</taxon>
        <taxon>Leotiomycetes</taxon>
        <taxon>Helotiales</taxon>
        <taxon>Ploettnerulaceae</taxon>
        <taxon>Cadophora</taxon>
    </lineage>
</organism>
<evidence type="ECO:0000256" key="1">
    <source>
        <dbReference type="SAM" id="MobiDB-lite"/>
    </source>
</evidence>
<evidence type="ECO:0000313" key="3">
    <source>
        <dbReference type="EMBL" id="KAG4418143.1"/>
    </source>
</evidence>
<accession>A0A8H7TG09</accession>
<feature type="transmembrane region" description="Helical" evidence="2">
    <location>
        <begin position="613"/>
        <end position="634"/>
    </location>
</feature>
<sequence length="1231" mass="136407">MSKYGQNSVSGIDPKFSCTTTISALPTKQQVGSEIEEQQSRQGSSSRDRGLEDMRGWVEQLCRKPMRYFGFFHVDTEDKASWRPVTLQAPVLCPFIITSLAIIITLEVLSHRSLSGGNDGGLVFAKDVDSIPTAITFGHWGVFFAGTIMLMVFWIITPLQSAIFNIRTVERSIVTKMVTSAALAPFSEQTRVLNANFLNTAYGISWLGQKLPAYTRSDFALLPYQPAEPSSRQSLSETWSATVDAFSTNLTCSPAEVVMKQNSYTFDNGKGCSVSQIALPNTQAADFMITYIGYFSDPHADWALQNPNCSIEFSNNFLAIWASATQRIDSGVYSNFTALFCETSYVSQKLEVQVNATSQEIQNHALDSKDSPVELQKIFNITNFEYLIGTGVSPGSQRVNLPDMTVLEQYPRLLNYSLTQPVSNMVGFAIGLSPFPVADLSEPTKLQQVFQKAHQILFTSAFSALTTDADAYDDRYGLIIDRPGAIAIVRPISIIVEVAMGIIMVLTLALWYYSSQRQCYLVSDPASIADVISLTKNNGDLMAEFKDDGTLTEEDLEFRVSEHRFYLDVGGDGLPAVCTNMDFAVGSTRGSLDRSSTQAMFKPVRPIELRLPVGSSIVVVLVISLAALLSLSIISARKNGIPLPSNNPIVLSILENYLPTAFATLLEPVWVILNRLLCLLQPFDELRKGNAKANRSVKAKYTSLPPQLVLWRALRSGHFLLAAVCTIAVSINLLAVALSGLLNENLATVIMPMTTTQEYIPQLNGTAIFNRTLKFVPVGNHYDHFYIALSNLTDGTPLPAWVDKDFFYLPFDLNLPPTETASGTPLEFQEFRGTTTGFGSNSTCVELTKDQGPNTIQFDPYPDGTKANLTTSYKLPNGTTVTCFAHTWNRLFNETVQFTGGFFSSNKSSLEVVKNLTPATDQDDGEFCGSILLAGWARVGSNVTDTPAVANTTETLGRTLDYSFMSCTQQLRIATFDVAVDEQGRILAANRTALDVEDTESFFTDNAKESDLFRQVNDLLAPPTIDGTKWHADNVTTDWFNSLLRLAIKSDNLIDPTLSVPKYADTAPLVQTMVTQLFSILMSLNPEMFMTSKLPMQLDGGAVVVESRIFVSSIMFLLSFIIIAFNVIVAVWYYTHRPKRFLPRMPTSIASIMAFVSASRALEDFTYSDRKDDVAEETVYGYGRFVGTDGRTHVGIEQQRFVVPLQSRNPDVKRRKWRVFRKDDREPRTWI</sequence>
<dbReference type="Proteomes" id="UP000664132">
    <property type="component" value="Unassembled WGS sequence"/>
</dbReference>
<keyword evidence="2" id="KW-0812">Transmembrane</keyword>
<proteinExistence type="predicted"/>